<dbReference type="EMBL" id="LJJD01000009">
    <property type="protein sequence ID" value="KQL58302.1"/>
    <property type="molecule type" value="Genomic_DNA"/>
</dbReference>
<accession>A0A9D5DQP5</accession>
<protein>
    <submittedName>
        <fullName evidence="1">Uncharacterized protein</fullName>
    </submittedName>
</protein>
<name>A0A9D5DQP5_9BACI</name>
<proteinExistence type="predicted"/>
<evidence type="ECO:0000313" key="2">
    <source>
        <dbReference type="Proteomes" id="UP000051061"/>
    </source>
</evidence>
<comment type="caution">
    <text evidence="1">The sequence shown here is derived from an EMBL/GenBank/DDBJ whole genome shotgun (WGS) entry which is preliminary data.</text>
</comment>
<evidence type="ECO:0000313" key="1">
    <source>
        <dbReference type="EMBL" id="KQL58302.1"/>
    </source>
</evidence>
<dbReference type="AlphaFoldDB" id="A0A9D5DQP5"/>
<gene>
    <name evidence="1" type="ORF">AN965_04385</name>
</gene>
<keyword evidence="2" id="KW-1185">Reference proteome</keyword>
<sequence length="220" mass="26170">MSSNYWDEAKSMLLDDKALNDVLKFHQNTTRITDINSVLGKDEIRSTWIEEKRGRVIHADTFLKRYSFDELHESLWHITNVLKHYIDTDSLNFTLPVLGVFKDQFELETGFYTFDFENRYLVKYQEIDDSVELLQPIRREFHLSLSFFLSIEEAVFILGRQGYRDGLVQIGEWFGKVTSHLTLVHWLRTIFIPDQPWTYVLGLNLRKQFHIKTIFIGEKK</sequence>
<dbReference type="Proteomes" id="UP000051061">
    <property type="component" value="Unassembled WGS sequence"/>
</dbReference>
<reference evidence="1 2" key="1">
    <citation type="submission" date="2015-09" db="EMBL/GenBank/DDBJ databases">
        <title>Genome sequencing project for genomic taxonomy and phylogenomics of Bacillus-like bacteria.</title>
        <authorList>
            <person name="Liu B."/>
            <person name="Wang J."/>
            <person name="Zhu Y."/>
            <person name="Liu G."/>
            <person name="Chen Q."/>
            <person name="Chen Z."/>
            <person name="Lan J."/>
            <person name="Che J."/>
            <person name="Ge C."/>
            <person name="Shi H."/>
            <person name="Pan Z."/>
            <person name="Liu X."/>
        </authorList>
    </citation>
    <scope>NUCLEOTIDE SEQUENCE [LARGE SCALE GENOMIC DNA]</scope>
    <source>
        <strain evidence="1 2">DSM 19153</strain>
    </source>
</reference>
<organism evidence="1 2">
    <name type="scientific">Alkalicoccobacillus plakortidis</name>
    <dbReference type="NCBI Taxonomy" id="444060"/>
    <lineage>
        <taxon>Bacteria</taxon>
        <taxon>Bacillati</taxon>
        <taxon>Bacillota</taxon>
        <taxon>Bacilli</taxon>
        <taxon>Bacillales</taxon>
        <taxon>Bacillaceae</taxon>
        <taxon>Alkalicoccobacillus</taxon>
    </lineage>
</organism>